<feature type="transmembrane region" description="Helical" evidence="7">
    <location>
        <begin position="315"/>
        <end position="342"/>
    </location>
</feature>
<evidence type="ECO:0000259" key="9">
    <source>
        <dbReference type="Pfam" id="PF12704"/>
    </source>
</evidence>
<dbReference type="Proteomes" id="UP000181980">
    <property type="component" value="Unassembled WGS sequence"/>
</dbReference>
<dbReference type="GO" id="GO:0022857">
    <property type="term" value="F:transmembrane transporter activity"/>
    <property type="evidence" value="ECO:0007669"/>
    <property type="project" value="TreeGrafter"/>
</dbReference>
<comment type="similarity">
    <text evidence="6">Belongs to the ABC-4 integral membrane protein family.</text>
</comment>
<dbReference type="AlphaFoldDB" id="A0A1H5LLQ1"/>
<feature type="domain" description="ABC3 transporter permease C-terminal" evidence="8">
    <location>
        <begin position="275"/>
        <end position="389"/>
    </location>
</feature>
<comment type="subcellular location">
    <subcellularLocation>
        <location evidence="1">Cell membrane</location>
        <topology evidence="1">Multi-pass membrane protein</topology>
    </subcellularLocation>
</comment>
<reference evidence="11" key="1">
    <citation type="submission" date="2016-10" db="EMBL/GenBank/DDBJ databases">
        <authorList>
            <person name="Varghese N."/>
            <person name="Submissions S."/>
        </authorList>
    </citation>
    <scope>NUCLEOTIDE SEQUENCE [LARGE SCALE GENOMIC DNA]</scope>
    <source>
        <strain evidence="11">DSM 45237</strain>
    </source>
</reference>
<evidence type="ECO:0000256" key="7">
    <source>
        <dbReference type="SAM" id="Phobius"/>
    </source>
</evidence>
<proteinExistence type="inferred from homology"/>
<keyword evidence="5 7" id="KW-0472">Membrane</keyword>
<evidence type="ECO:0000256" key="4">
    <source>
        <dbReference type="ARBA" id="ARBA00022989"/>
    </source>
</evidence>
<accession>A0A1H5LLQ1</accession>
<dbReference type="InterPro" id="IPR025857">
    <property type="entry name" value="MacB_PCD"/>
</dbReference>
<dbReference type="InterPro" id="IPR003838">
    <property type="entry name" value="ABC3_permease_C"/>
</dbReference>
<feature type="domain" description="MacB-like periplasmic core" evidence="9">
    <location>
        <begin position="24"/>
        <end position="192"/>
    </location>
</feature>
<dbReference type="PANTHER" id="PTHR30572">
    <property type="entry name" value="MEMBRANE COMPONENT OF TRANSPORTER-RELATED"/>
    <property type="match status" value="1"/>
</dbReference>
<evidence type="ECO:0000313" key="11">
    <source>
        <dbReference type="Proteomes" id="UP000181980"/>
    </source>
</evidence>
<evidence type="ECO:0000259" key="8">
    <source>
        <dbReference type="Pfam" id="PF02687"/>
    </source>
</evidence>
<evidence type="ECO:0000256" key="6">
    <source>
        <dbReference type="ARBA" id="ARBA00038076"/>
    </source>
</evidence>
<dbReference type="Pfam" id="PF12704">
    <property type="entry name" value="MacB_PCD"/>
    <property type="match status" value="1"/>
</dbReference>
<dbReference type="GO" id="GO:0005886">
    <property type="term" value="C:plasma membrane"/>
    <property type="evidence" value="ECO:0007669"/>
    <property type="project" value="UniProtKB-SubCell"/>
</dbReference>
<name>A0A1H5LLQ1_9ACTN</name>
<keyword evidence="3 7" id="KW-0812">Transmembrane</keyword>
<keyword evidence="11" id="KW-1185">Reference proteome</keyword>
<dbReference type="RefSeq" id="WP_069114982.1">
    <property type="nucleotide sequence ID" value="NZ_FNUC01000003.1"/>
</dbReference>
<feature type="transmembrane region" description="Helical" evidence="7">
    <location>
        <begin position="270"/>
        <end position="295"/>
    </location>
</feature>
<evidence type="ECO:0000313" key="10">
    <source>
        <dbReference type="EMBL" id="SEE77118.1"/>
    </source>
</evidence>
<keyword evidence="2" id="KW-1003">Cell membrane</keyword>
<organism evidence="10 11">
    <name type="scientific">Jiangella alba</name>
    <dbReference type="NCBI Taxonomy" id="561176"/>
    <lineage>
        <taxon>Bacteria</taxon>
        <taxon>Bacillati</taxon>
        <taxon>Actinomycetota</taxon>
        <taxon>Actinomycetes</taxon>
        <taxon>Jiangellales</taxon>
        <taxon>Jiangellaceae</taxon>
        <taxon>Jiangella</taxon>
    </lineage>
</organism>
<evidence type="ECO:0000256" key="5">
    <source>
        <dbReference type="ARBA" id="ARBA00023136"/>
    </source>
</evidence>
<gene>
    <name evidence="10" type="ORF">SAMN04488561_2632</name>
</gene>
<sequence length="399" mass="42988">MTGLVAAFVEAWDEVRIHKVRVVVSLIGVLIAVAAMTVITALGDMARQANAEHSERTSGRAATLQVNAWAMDGSAPPPEALTSAYAEVVARHSVEYSSLLSSTELRVQFTEGAEPVWATYIDRPYGEMHRIEPEHGRWFSAADERRFAPAIVVNEAFHQRLGEPDLRTNPTVVLAGERPVRATVIGVTPNAYSDEMPSAYLLQAHQQQWGIQGMYDSPPALELWVPPERADEFTEVVRADLAGLLGQNLQIEVYRLDPTDFDVIDGQLQWVVRGVSVIALGMGALGLLNIAMVTVRYRVREIGVRRSFGATSGRVFFSVMMESVFATAVAGLAGVVLAVAIVKNVPIDELIGGSVTDVPAFPVRAAVEGLVAATVVGALAGIVPATVAVRVKVIDAIRF</sequence>
<feature type="transmembrane region" description="Helical" evidence="7">
    <location>
        <begin position="369"/>
        <end position="389"/>
    </location>
</feature>
<feature type="transmembrane region" description="Helical" evidence="7">
    <location>
        <begin position="22"/>
        <end position="43"/>
    </location>
</feature>
<evidence type="ECO:0000256" key="1">
    <source>
        <dbReference type="ARBA" id="ARBA00004651"/>
    </source>
</evidence>
<protein>
    <submittedName>
        <fullName evidence="10">Putative ABC transport system permease protein</fullName>
    </submittedName>
</protein>
<evidence type="ECO:0000256" key="3">
    <source>
        <dbReference type="ARBA" id="ARBA00022692"/>
    </source>
</evidence>
<dbReference type="OrthoDB" id="3510103at2"/>
<dbReference type="Pfam" id="PF02687">
    <property type="entry name" value="FtsX"/>
    <property type="match status" value="1"/>
</dbReference>
<dbReference type="EMBL" id="FNUC01000003">
    <property type="protein sequence ID" value="SEE77118.1"/>
    <property type="molecule type" value="Genomic_DNA"/>
</dbReference>
<dbReference type="PANTHER" id="PTHR30572:SF4">
    <property type="entry name" value="ABC TRANSPORTER PERMEASE YTRF"/>
    <property type="match status" value="1"/>
</dbReference>
<dbReference type="STRING" id="561176.SAMN04488561_2632"/>
<keyword evidence="4 7" id="KW-1133">Transmembrane helix</keyword>
<dbReference type="InterPro" id="IPR050250">
    <property type="entry name" value="Macrolide_Exporter_MacB"/>
</dbReference>
<evidence type="ECO:0000256" key="2">
    <source>
        <dbReference type="ARBA" id="ARBA00022475"/>
    </source>
</evidence>